<proteinExistence type="predicted"/>
<name>A0A220NQU2_9CAUD</name>
<evidence type="ECO:0000313" key="1">
    <source>
        <dbReference type="EMBL" id="ASJ79012.1"/>
    </source>
</evidence>
<dbReference type="Proteomes" id="UP000226097">
    <property type="component" value="Segment"/>
</dbReference>
<dbReference type="OrthoDB" id="466at10239"/>
<organism evidence="1 2">
    <name type="scientific">Corynebacterium phage Poushou</name>
    <dbReference type="NCBI Taxonomy" id="2015851"/>
    <lineage>
        <taxon>Viruses</taxon>
        <taxon>Duplodnaviria</taxon>
        <taxon>Heunggongvirae</taxon>
        <taxon>Uroviricota</taxon>
        <taxon>Caudoviricetes</taxon>
        <taxon>Poushouvirus</taxon>
        <taxon>Poushouvirus Poushou</taxon>
    </lineage>
</organism>
<dbReference type="KEGG" id="vg:40104379"/>
<reference evidence="1" key="1">
    <citation type="submission" date="2017-06" db="EMBL/GenBank/DDBJ databases">
        <authorList>
            <person name="Guerrero Bustamante C.A."/>
            <person name="Bowman C.A."/>
            <person name="Russell D.A."/>
            <person name="Pope W.A."/>
            <person name="Jacobs-Sera D."/>
            <person name="Hatfull G.F."/>
        </authorList>
    </citation>
    <scope>NUCLEOTIDE SEQUENCE [LARGE SCALE GENOMIC DNA]</scope>
</reference>
<sequence>MPRGGAGVDTTPGDLRGEKLKLYWTKGEGLARWAESPHPWTTLRDLLSKHMSPAQAAGLASEYFHSVFGIWPGERKGKNPVGKG</sequence>
<dbReference type="EMBL" id="MF197383">
    <property type="protein sequence ID" value="ASJ79012.1"/>
    <property type="molecule type" value="Genomic_DNA"/>
</dbReference>
<accession>A0A220NQU2</accession>
<protein>
    <submittedName>
        <fullName evidence="1">Uncharacterized protein</fullName>
    </submittedName>
</protein>
<keyword evidence="2" id="KW-1185">Reference proteome</keyword>
<dbReference type="RefSeq" id="YP_009626565.1">
    <property type="nucleotide sequence ID" value="NC_042139.2"/>
</dbReference>
<gene>
    <name evidence="1" type="primary">53</name>
    <name evidence="1" type="ORF">PBI_POUSHOU_53</name>
</gene>
<dbReference type="GeneID" id="40104379"/>
<evidence type="ECO:0000313" key="2">
    <source>
        <dbReference type="Proteomes" id="UP000226097"/>
    </source>
</evidence>